<dbReference type="Proteomes" id="UP000291084">
    <property type="component" value="Chromosome 6"/>
</dbReference>
<dbReference type="PANTHER" id="PTHR34948:SF2">
    <property type="entry name" value="TRIPHOSPHATE TUNNEL METALLOENZYME 3"/>
    <property type="match status" value="1"/>
</dbReference>
<evidence type="ECO:0000313" key="1">
    <source>
        <dbReference type="EMBL" id="BAT89959.1"/>
    </source>
</evidence>
<organism evidence="1 2">
    <name type="scientific">Vigna angularis var. angularis</name>
    <dbReference type="NCBI Taxonomy" id="157739"/>
    <lineage>
        <taxon>Eukaryota</taxon>
        <taxon>Viridiplantae</taxon>
        <taxon>Streptophyta</taxon>
        <taxon>Embryophyta</taxon>
        <taxon>Tracheophyta</taxon>
        <taxon>Spermatophyta</taxon>
        <taxon>Magnoliopsida</taxon>
        <taxon>eudicotyledons</taxon>
        <taxon>Gunneridae</taxon>
        <taxon>Pentapetalae</taxon>
        <taxon>rosids</taxon>
        <taxon>fabids</taxon>
        <taxon>Fabales</taxon>
        <taxon>Fabaceae</taxon>
        <taxon>Papilionoideae</taxon>
        <taxon>50 kb inversion clade</taxon>
        <taxon>NPAAA clade</taxon>
        <taxon>indigoferoid/millettioid clade</taxon>
        <taxon>Phaseoleae</taxon>
        <taxon>Vigna</taxon>
    </lineage>
</organism>
<dbReference type="AlphaFoldDB" id="A0A0S3SAY6"/>
<protein>
    <submittedName>
        <fullName evidence="1">Uncharacterized protein</fullName>
    </submittedName>
</protein>
<reference evidence="1 2" key="1">
    <citation type="journal article" date="2015" name="Sci. Rep.">
        <title>The power of single molecule real-time sequencing technology in the de novo assembly of a eukaryotic genome.</title>
        <authorList>
            <person name="Sakai H."/>
            <person name="Naito K."/>
            <person name="Ogiso-Tanaka E."/>
            <person name="Takahashi Y."/>
            <person name="Iseki K."/>
            <person name="Muto C."/>
            <person name="Satou K."/>
            <person name="Teruya K."/>
            <person name="Shiroma A."/>
            <person name="Shimoji M."/>
            <person name="Hirano T."/>
            <person name="Itoh T."/>
            <person name="Kaga A."/>
            <person name="Tomooka N."/>
        </authorList>
    </citation>
    <scope>NUCLEOTIDE SEQUENCE [LARGE SCALE GENOMIC DNA]</scope>
    <source>
        <strain evidence="2">cv. Shumari</strain>
    </source>
</reference>
<gene>
    <name evidence="1" type="primary">Vigan.06G110300</name>
    <name evidence="1" type="ORF">VIGAN_06110300</name>
</gene>
<dbReference type="Gene3D" id="2.40.320.10">
    <property type="entry name" value="Hypothetical Protein Pfu-838710-001"/>
    <property type="match status" value="1"/>
</dbReference>
<keyword evidence="2" id="KW-1185">Reference proteome</keyword>
<proteinExistence type="predicted"/>
<dbReference type="PANTHER" id="PTHR34948">
    <property type="entry name" value="OS08G0299200 PROTEIN"/>
    <property type="match status" value="1"/>
</dbReference>
<name>A0A0S3SAY6_PHAAN</name>
<sequence length="314" mass="35292">MSVEVRVSVRKTNLDSHYILDAYENEIMHIMTEYDGHQPNLNIDVAVSSSLVESLNPHFNASAANFAISPHNARHTYISNPLFPSYCVEGYMMTHDSNSLILGNYFGDQHYQPVSPIWSDHLQYHPFYYQTHLVQEARSDSVHFDAPVIASSFGIPTNPPRSFSIPLQNAPFTSTHIHQPPPLGHRIKVSSVAFHETELVEYFQRIGNVSMGLSNEIIARVVKTKIYFLPNNLEGVTSEEHETDLCVICQARAVLVGSVSRVDEDEKDLDPRVRHECVAEPGKLGSVESRVLRRVKENFGTEKGFTGLGGFGRR</sequence>
<accession>A0A0S3SAY6</accession>
<evidence type="ECO:0000313" key="2">
    <source>
        <dbReference type="Proteomes" id="UP000291084"/>
    </source>
</evidence>
<dbReference type="EMBL" id="AP015039">
    <property type="protein sequence ID" value="BAT89959.1"/>
    <property type="molecule type" value="Genomic_DNA"/>
</dbReference>